<dbReference type="GeneID" id="27344414"/>
<evidence type="ECO:0000313" key="5">
    <source>
        <dbReference type="Proteomes" id="UP000054466"/>
    </source>
</evidence>
<feature type="transmembrane region" description="Helical" evidence="2">
    <location>
        <begin position="433"/>
        <end position="460"/>
    </location>
</feature>
<gene>
    <name evidence="4" type="ORF">PV07_05220</name>
</gene>
<dbReference type="CDD" id="cd07061">
    <property type="entry name" value="HP_HAP_like"/>
    <property type="match status" value="1"/>
</dbReference>
<reference evidence="4 5" key="1">
    <citation type="submission" date="2015-01" db="EMBL/GenBank/DDBJ databases">
        <title>The Genome Sequence of Cladophialophora immunda CBS83496.</title>
        <authorList>
            <consortium name="The Broad Institute Genomics Platform"/>
            <person name="Cuomo C."/>
            <person name="de Hoog S."/>
            <person name="Gorbushina A."/>
            <person name="Stielow B."/>
            <person name="Teixiera M."/>
            <person name="Abouelleil A."/>
            <person name="Chapman S.B."/>
            <person name="Priest M."/>
            <person name="Young S.K."/>
            <person name="Wortman J."/>
            <person name="Nusbaum C."/>
            <person name="Birren B."/>
        </authorList>
    </citation>
    <scope>NUCLEOTIDE SEQUENCE [LARGE SCALE GENOMIC DNA]</scope>
    <source>
        <strain evidence="4 5">CBS 83496</strain>
    </source>
</reference>
<dbReference type="Proteomes" id="UP000054466">
    <property type="component" value="Unassembled WGS sequence"/>
</dbReference>
<dbReference type="EMBL" id="KN847042">
    <property type="protein sequence ID" value="KIW29404.1"/>
    <property type="molecule type" value="Genomic_DNA"/>
</dbReference>
<organism evidence="4 5">
    <name type="scientific">Cladophialophora immunda</name>
    <dbReference type="NCBI Taxonomy" id="569365"/>
    <lineage>
        <taxon>Eukaryota</taxon>
        <taxon>Fungi</taxon>
        <taxon>Dikarya</taxon>
        <taxon>Ascomycota</taxon>
        <taxon>Pezizomycotina</taxon>
        <taxon>Eurotiomycetes</taxon>
        <taxon>Chaetothyriomycetidae</taxon>
        <taxon>Chaetothyriales</taxon>
        <taxon>Herpotrichiellaceae</taxon>
        <taxon>Cladophialophora</taxon>
    </lineage>
</organism>
<dbReference type="InterPro" id="IPR050645">
    <property type="entry name" value="Histidine_acid_phosphatase"/>
</dbReference>
<sequence length="488" mass="51215">MRSSALLLASVACSTAAAETVLGVYLFSRHGDRTAKATPPSSLTDLGYQEVFTSGTYYRNRYVAADGSRPIFGIEPEVVKQSQITASAPLDTVLMPSAMGFLQGLYPPVGETLGSQTLRNGTVVQTPLNGFQLIPVQTVANGAGSENAAWLQGSTNCANAQISSNNYYISSQYQATLNRTKGFYTDMYPFVNKTFTESQTSFKNAYTIFDLLNVASIHNASVPLPDDADFFQLRTLADQHEWGLAYNESEPIRAVTGSIIAAQVVQALNGTITGKGKNVFNIQFGAYGGMMSYFGLSNLTAASPLFYGVPDYASSLVWELVTNATVGSGAAFPSADDISVRFYFHNGTTSNISEPVEFPLFGTGRSPIPWSEFVASSNKYAIGSQAQWCSACGNSTGVCSPSALGTDDSGSAVGSSSSSPSSSDHHSGGISKAVAGVIGAMVTLGVILGAELLIMLVGGLRLVSKRRLTRTASNGSSGVMGEGAQAKA</sequence>
<dbReference type="Gene3D" id="3.40.50.1240">
    <property type="entry name" value="Phosphoglycerate mutase-like"/>
    <property type="match status" value="1"/>
</dbReference>
<evidence type="ECO:0000256" key="3">
    <source>
        <dbReference type="SAM" id="SignalP"/>
    </source>
</evidence>
<keyword evidence="2" id="KW-1133">Transmembrane helix</keyword>
<comment type="similarity">
    <text evidence="1">Belongs to the histidine acid phosphatase family.</text>
</comment>
<dbReference type="PANTHER" id="PTHR11567:SF142">
    <property type="entry name" value="PHOSPHOGLYCERATE MUTASE-LIKE PROTEIN"/>
    <property type="match status" value="1"/>
</dbReference>
<dbReference type="OrthoDB" id="258392at2759"/>
<keyword evidence="5" id="KW-1185">Reference proteome</keyword>
<keyword evidence="2" id="KW-0472">Membrane</keyword>
<name>A0A0D2CE34_9EURO</name>
<dbReference type="GO" id="GO:0016791">
    <property type="term" value="F:phosphatase activity"/>
    <property type="evidence" value="ECO:0007669"/>
    <property type="project" value="TreeGrafter"/>
</dbReference>
<feature type="signal peptide" evidence="3">
    <location>
        <begin position="1"/>
        <end position="18"/>
    </location>
</feature>
<dbReference type="Pfam" id="PF00328">
    <property type="entry name" value="His_Phos_2"/>
    <property type="match status" value="1"/>
</dbReference>
<dbReference type="HOGENOM" id="CLU_023111_1_0_1"/>
<dbReference type="VEuPathDB" id="FungiDB:PV07_05220"/>
<dbReference type="RefSeq" id="XP_016249619.1">
    <property type="nucleotide sequence ID" value="XM_016392100.1"/>
</dbReference>
<evidence type="ECO:0008006" key="6">
    <source>
        <dbReference type="Google" id="ProtNLM"/>
    </source>
</evidence>
<dbReference type="RefSeq" id="XP_016249620.1">
    <property type="nucleotide sequence ID" value="XM_016392101.1"/>
</dbReference>
<proteinExistence type="inferred from homology"/>
<evidence type="ECO:0000313" key="4">
    <source>
        <dbReference type="EMBL" id="KIW29403.1"/>
    </source>
</evidence>
<dbReference type="InterPro" id="IPR000560">
    <property type="entry name" value="His_Pase_clade-2"/>
</dbReference>
<dbReference type="InterPro" id="IPR029033">
    <property type="entry name" value="His_PPase_superfam"/>
</dbReference>
<dbReference type="AlphaFoldDB" id="A0A0D2CE34"/>
<keyword evidence="2" id="KW-0812">Transmembrane</keyword>
<protein>
    <recommendedName>
        <fullName evidence="6">Acid phosphatase</fullName>
    </recommendedName>
</protein>
<keyword evidence="3" id="KW-0732">Signal</keyword>
<accession>A0A0D2CE34</accession>
<dbReference type="STRING" id="569365.A0A0D2CE34"/>
<evidence type="ECO:0000256" key="1">
    <source>
        <dbReference type="ARBA" id="ARBA00005375"/>
    </source>
</evidence>
<dbReference type="PANTHER" id="PTHR11567">
    <property type="entry name" value="ACID PHOSPHATASE-RELATED"/>
    <property type="match status" value="1"/>
</dbReference>
<evidence type="ECO:0000256" key="2">
    <source>
        <dbReference type="SAM" id="Phobius"/>
    </source>
</evidence>
<feature type="chain" id="PRO_5007395204" description="Acid phosphatase" evidence="3">
    <location>
        <begin position="19"/>
        <end position="488"/>
    </location>
</feature>
<dbReference type="SUPFAM" id="SSF53254">
    <property type="entry name" value="Phosphoglycerate mutase-like"/>
    <property type="match status" value="1"/>
</dbReference>
<dbReference type="EMBL" id="KN847042">
    <property type="protein sequence ID" value="KIW29403.1"/>
    <property type="molecule type" value="Genomic_DNA"/>
</dbReference>